<dbReference type="Pfam" id="PF24927">
    <property type="entry name" value="DUF7747"/>
    <property type="match status" value="2"/>
</dbReference>
<feature type="region of interest" description="Disordered" evidence="1">
    <location>
        <begin position="342"/>
        <end position="376"/>
    </location>
</feature>
<protein>
    <recommendedName>
        <fullName evidence="2">DUF7747 domain-containing protein</fullName>
    </recommendedName>
</protein>
<gene>
    <name evidence="3" type="ORF">CAEBREN_25933</name>
</gene>
<feature type="compositionally biased region" description="Low complexity" evidence="1">
    <location>
        <begin position="69"/>
        <end position="82"/>
    </location>
</feature>
<organism evidence="4">
    <name type="scientific">Caenorhabditis brenneri</name>
    <name type="common">Nematode worm</name>
    <dbReference type="NCBI Taxonomy" id="135651"/>
    <lineage>
        <taxon>Eukaryota</taxon>
        <taxon>Metazoa</taxon>
        <taxon>Ecdysozoa</taxon>
        <taxon>Nematoda</taxon>
        <taxon>Chromadorea</taxon>
        <taxon>Rhabditida</taxon>
        <taxon>Rhabditina</taxon>
        <taxon>Rhabditomorpha</taxon>
        <taxon>Rhabditoidea</taxon>
        <taxon>Rhabditidae</taxon>
        <taxon>Peloderinae</taxon>
        <taxon>Caenorhabditis</taxon>
    </lineage>
</organism>
<feature type="region of interest" description="Disordered" evidence="1">
    <location>
        <begin position="1"/>
        <end position="103"/>
    </location>
</feature>
<name>G0N751_CAEBE</name>
<reference evidence="4" key="1">
    <citation type="submission" date="2011-07" db="EMBL/GenBank/DDBJ databases">
        <authorList>
            <consortium name="Caenorhabditis brenneri Sequencing and Analysis Consortium"/>
            <person name="Wilson R.K."/>
        </authorList>
    </citation>
    <scope>NUCLEOTIDE SEQUENCE [LARGE SCALE GENOMIC DNA]</scope>
    <source>
        <strain evidence="4">PB2801</strain>
    </source>
</reference>
<feature type="region of interest" description="Disordered" evidence="1">
    <location>
        <begin position="570"/>
        <end position="592"/>
    </location>
</feature>
<proteinExistence type="predicted"/>
<feature type="compositionally biased region" description="Polar residues" evidence="1">
    <location>
        <begin position="570"/>
        <end position="588"/>
    </location>
</feature>
<evidence type="ECO:0000313" key="4">
    <source>
        <dbReference type="Proteomes" id="UP000008068"/>
    </source>
</evidence>
<keyword evidence="4" id="KW-1185">Reference proteome</keyword>
<dbReference type="PANTHER" id="PTHR31824:SF3">
    <property type="entry name" value="AAA DOMAIN-CONTAINING PROTEIN"/>
    <property type="match status" value="1"/>
</dbReference>
<dbReference type="OrthoDB" id="5786794at2759"/>
<dbReference type="AlphaFoldDB" id="G0N751"/>
<dbReference type="PANTHER" id="PTHR31824">
    <property type="entry name" value="PROTEIN CBG17809"/>
    <property type="match status" value="1"/>
</dbReference>
<feature type="domain" description="DUF7747" evidence="2">
    <location>
        <begin position="396"/>
        <end position="558"/>
    </location>
</feature>
<accession>G0N751</accession>
<dbReference type="EMBL" id="GL379846">
    <property type="protein sequence ID" value="EGT54508.1"/>
    <property type="molecule type" value="Genomic_DNA"/>
</dbReference>
<evidence type="ECO:0000256" key="1">
    <source>
        <dbReference type="SAM" id="MobiDB-lite"/>
    </source>
</evidence>
<feature type="domain" description="DUF7747" evidence="2">
    <location>
        <begin position="153"/>
        <end position="319"/>
    </location>
</feature>
<dbReference type="HOGENOM" id="CLU_440220_0_0_1"/>
<dbReference type="Proteomes" id="UP000008068">
    <property type="component" value="Unassembled WGS sequence"/>
</dbReference>
<dbReference type="InterPro" id="IPR056649">
    <property type="entry name" value="DUF7747"/>
</dbReference>
<evidence type="ECO:0000313" key="3">
    <source>
        <dbReference type="EMBL" id="EGT54508.1"/>
    </source>
</evidence>
<feature type="compositionally biased region" description="Polar residues" evidence="1">
    <location>
        <begin position="50"/>
        <end position="64"/>
    </location>
</feature>
<dbReference type="eggNOG" id="ENOG502TJFY">
    <property type="taxonomic scope" value="Eukaryota"/>
</dbReference>
<dbReference type="OMA" id="NECHENI"/>
<evidence type="ECO:0000259" key="2">
    <source>
        <dbReference type="Pfam" id="PF24927"/>
    </source>
</evidence>
<dbReference type="InParanoid" id="G0N751"/>
<sequence>MSGTTDDSGRPRRSALKPARFRDEEDAMDTKPPTSARKETRGRKRLAHSELTSPNHENFSSSRMETAPESFSESNSFASISNREPEFEIKTESFSPTPTKKEKLHHDMQQYDDEPFDEMPTTSALALFNSLNNQSTTNYVAKLQDSPETDLLEKKLRQTIYGDTYATVNQHRLKDFFMKNNIIDLCANPIKAEQFRSSGCFLTQPPRLPPITTGIGCYLFYIDGTQCHNAHALSSDDLRPWSSLKDPRDLNSISIKANVRRHPIARLDGKFIVVTRETGLAEYYLTEYSARLPREERLRKKIFYMTRNNQTFGNVLIIYNYTNEGRAPEVLGQNSYDKSNNYYHPVRQSIPAPYQDKNREPGNQAELMHPDSLESGFDSAFSSSYDDYERDERTGYYRGTRTLSTGHTYLTICNKRAATTMTNVLDWIINTNEVKQRKALNYTKPPHPPLVTNDRAYAFFVAGTSVETFNMTQDDFSPWSSNGTLENPTCFRTKVRKIGVEHGNGNYMLSDEEDYRKCPFHLVFLYATNPRDTRLTKKIFYVVDAASKMIISHALIIYDYRQVGDVPKLNSSAKHNSSKQPTTSSNIRGNYFEGGSSGYTEDHLKQPKEEDDYQIPVHFMF</sequence>